<gene>
    <name evidence="2" type="ORF">KABA2_09S01826</name>
</gene>
<dbReference type="GeneID" id="64859386"/>
<evidence type="ECO:0000313" key="2">
    <source>
        <dbReference type="EMBL" id="CAB4256313.1"/>
    </source>
</evidence>
<feature type="compositionally biased region" description="Polar residues" evidence="1">
    <location>
        <begin position="199"/>
        <end position="224"/>
    </location>
</feature>
<dbReference type="EMBL" id="CAEFZW010000009">
    <property type="protein sequence ID" value="CAB4256313.1"/>
    <property type="molecule type" value="Genomic_DNA"/>
</dbReference>
<reference evidence="2 3" key="1">
    <citation type="submission" date="2020-05" db="EMBL/GenBank/DDBJ databases">
        <authorList>
            <person name="Casaregola S."/>
            <person name="Devillers H."/>
            <person name="Grondin C."/>
        </authorList>
    </citation>
    <scope>NUCLEOTIDE SEQUENCE [LARGE SCALE GENOMIC DNA]</scope>
    <source>
        <strain evidence="2 3">CLIB 1767</strain>
    </source>
</reference>
<feature type="compositionally biased region" description="Low complexity" evidence="1">
    <location>
        <begin position="133"/>
        <end position="147"/>
    </location>
</feature>
<organism evidence="2 3">
    <name type="scientific">Maudiozyma barnettii</name>
    <dbReference type="NCBI Taxonomy" id="61262"/>
    <lineage>
        <taxon>Eukaryota</taxon>
        <taxon>Fungi</taxon>
        <taxon>Dikarya</taxon>
        <taxon>Ascomycota</taxon>
        <taxon>Saccharomycotina</taxon>
        <taxon>Saccharomycetes</taxon>
        <taxon>Saccharomycetales</taxon>
        <taxon>Saccharomycetaceae</taxon>
        <taxon>Maudiozyma</taxon>
    </lineage>
</organism>
<name>A0A8H2ZIW2_9SACH</name>
<dbReference type="OrthoDB" id="10457815at2759"/>
<keyword evidence="3" id="KW-1185">Reference proteome</keyword>
<evidence type="ECO:0000313" key="3">
    <source>
        <dbReference type="Proteomes" id="UP000644660"/>
    </source>
</evidence>
<feature type="region of interest" description="Disordered" evidence="1">
    <location>
        <begin position="126"/>
        <end position="149"/>
    </location>
</feature>
<dbReference type="Proteomes" id="UP000644660">
    <property type="component" value="Unassembled WGS sequence"/>
</dbReference>
<feature type="compositionally biased region" description="Polar residues" evidence="1">
    <location>
        <begin position="259"/>
        <end position="270"/>
    </location>
</feature>
<dbReference type="RefSeq" id="XP_041408157.1">
    <property type="nucleotide sequence ID" value="XM_041552223.1"/>
</dbReference>
<accession>A0A8H2ZIW2</accession>
<sequence>MNPRKRFRNNNITKPLQIKSGNTINSSITSKNKLRLPFRNYSPEIEYRPMIKGERLQFFDRTNEPFKDTLCPNTDTDIISCESNIENQMDQILNLSKPESLSSNKGTIIKITPIINGKSHRDRSLKFEDFDQPPNSTSTPIPNNSTSKQNKLYTDKYKNSTSLIKQRYTLYQAPEPFKNWNVNGIKGSPLSMTPVEYQRSSLYQSHKPSQDNNGVNKRNNAHSSKANKHQILNADVAPTKSPRTDRCLESSDSIVYMSSGGNATYHNSDE</sequence>
<dbReference type="AlphaFoldDB" id="A0A8H2ZIW2"/>
<evidence type="ECO:0000256" key="1">
    <source>
        <dbReference type="SAM" id="MobiDB-lite"/>
    </source>
</evidence>
<protein>
    <submittedName>
        <fullName evidence="2">Uncharacterized protein</fullName>
    </submittedName>
</protein>
<comment type="caution">
    <text evidence="2">The sequence shown here is derived from an EMBL/GenBank/DDBJ whole genome shotgun (WGS) entry which is preliminary data.</text>
</comment>
<feature type="region of interest" description="Disordered" evidence="1">
    <location>
        <begin position="199"/>
        <end position="270"/>
    </location>
</feature>
<proteinExistence type="predicted"/>